<reference evidence="2 3" key="2">
    <citation type="submission" date="2015-10" db="EMBL/GenBank/DDBJ databases">
        <title>Draft Genome Sequence of Prosthecomicrobium hirschii ATCC 27832.</title>
        <authorList>
            <person name="Daniel J."/>
            <person name="Givan S.A."/>
            <person name="Brun Y.V."/>
            <person name="Brown P.J."/>
        </authorList>
    </citation>
    <scope>NUCLEOTIDE SEQUENCE [LARGE SCALE GENOMIC DNA]</scope>
    <source>
        <strain evidence="2 3">16</strain>
    </source>
</reference>
<evidence type="ECO:0000256" key="1">
    <source>
        <dbReference type="SAM" id="Phobius"/>
    </source>
</evidence>
<comment type="caution">
    <text evidence="2">The sequence shown here is derived from an EMBL/GenBank/DDBJ whole genome shotgun (WGS) entry which is preliminary data.</text>
</comment>
<keyword evidence="1" id="KW-0472">Membrane</keyword>
<name>A0A0N8GEK3_9HYPH</name>
<evidence type="ECO:0000313" key="2">
    <source>
        <dbReference type="EMBL" id="KPL51761.1"/>
    </source>
</evidence>
<sequence length="71" mass="6951">MAEGIVVKSGPGAVAYGLILGIVVLGFMTGAMAVVLVNAAPTGESAILSKAGVKADREPVAGRIGRSASVQ</sequence>
<reference evidence="2 3" key="1">
    <citation type="submission" date="2015-09" db="EMBL/GenBank/DDBJ databases">
        <authorList>
            <consortium name="Swine Surveillance"/>
        </authorList>
    </citation>
    <scope>NUCLEOTIDE SEQUENCE [LARGE SCALE GENOMIC DNA]</scope>
    <source>
        <strain evidence="2 3">16</strain>
    </source>
</reference>
<keyword evidence="1" id="KW-0812">Transmembrane</keyword>
<dbReference type="Proteomes" id="UP000048984">
    <property type="component" value="Unassembled WGS sequence"/>
</dbReference>
<evidence type="ECO:0000313" key="3">
    <source>
        <dbReference type="Proteomes" id="UP000048984"/>
    </source>
</evidence>
<organism evidence="2 3">
    <name type="scientific">Prosthecodimorpha hirschii</name>
    <dbReference type="NCBI Taxonomy" id="665126"/>
    <lineage>
        <taxon>Bacteria</taxon>
        <taxon>Pseudomonadati</taxon>
        <taxon>Pseudomonadota</taxon>
        <taxon>Alphaproteobacteria</taxon>
        <taxon>Hyphomicrobiales</taxon>
        <taxon>Ancalomicrobiaceae</taxon>
        <taxon>Prosthecodimorpha</taxon>
    </lineage>
</organism>
<keyword evidence="1" id="KW-1133">Transmembrane helix</keyword>
<dbReference type="RefSeq" id="WP_054357924.1">
    <property type="nucleotide sequence ID" value="NZ_JAPCYQ010000001.1"/>
</dbReference>
<accession>A0A0N8GEK3</accession>
<dbReference type="AlphaFoldDB" id="A0A0N8GEK3"/>
<protein>
    <submittedName>
        <fullName evidence="2">Uncharacterized protein</fullName>
    </submittedName>
</protein>
<dbReference type="EMBL" id="LJYW01000001">
    <property type="protein sequence ID" value="KPL51761.1"/>
    <property type="molecule type" value="Genomic_DNA"/>
</dbReference>
<proteinExistence type="predicted"/>
<feature type="transmembrane region" description="Helical" evidence="1">
    <location>
        <begin position="13"/>
        <end position="40"/>
    </location>
</feature>
<gene>
    <name evidence="2" type="ORF">ABB55_05560</name>
</gene>
<keyword evidence="3" id="KW-1185">Reference proteome</keyword>